<feature type="domain" description="Protein kinase" evidence="1">
    <location>
        <begin position="1"/>
        <end position="109"/>
    </location>
</feature>
<protein>
    <recommendedName>
        <fullName evidence="1">Protein kinase domain-containing protein</fullName>
    </recommendedName>
</protein>
<name>A0A397ISB8_9GLOM</name>
<dbReference type="OrthoDB" id="4062651at2759"/>
<comment type="caution">
    <text evidence="2">The sequence shown here is derived from an EMBL/GenBank/DDBJ whole genome shotgun (WGS) entry which is preliminary data.</text>
</comment>
<dbReference type="Gene3D" id="1.10.510.10">
    <property type="entry name" value="Transferase(Phosphotransferase) domain 1"/>
    <property type="match status" value="1"/>
</dbReference>
<reference evidence="2 3" key="1">
    <citation type="submission" date="2018-08" db="EMBL/GenBank/DDBJ databases">
        <title>Genome and evolution of the arbuscular mycorrhizal fungus Diversispora epigaea (formerly Glomus versiforme) and its bacterial endosymbionts.</title>
        <authorList>
            <person name="Sun X."/>
            <person name="Fei Z."/>
            <person name="Harrison M."/>
        </authorList>
    </citation>
    <scope>NUCLEOTIDE SEQUENCE [LARGE SCALE GENOMIC DNA]</scope>
    <source>
        <strain evidence="2 3">IT104</strain>
    </source>
</reference>
<gene>
    <name evidence="2" type="ORF">Glove_155g16</name>
</gene>
<dbReference type="AlphaFoldDB" id="A0A397ISB8"/>
<dbReference type="InterPro" id="IPR011009">
    <property type="entry name" value="Kinase-like_dom_sf"/>
</dbReference>
<dbReference type="InterPro" id="IPR000719">
    <property type="entry name" value="Prot_kinase_dom"/>
</dbReference>
<dbReference type="SUPFAM" id="SSF56112">
    <property type="entry name" value="Protein kinase-like (PK-like)"/>
    <property type="match status" value="1"/>
</dbReference>
<dbReference type="Proteomes" id="UP000266861">
    <property type="component" value="Unassembled WGS sequence"/>
</dbReference>
<proteinExistence type="predicted"/>
<sequence>MEKTWSIFKVVLKKLEDIIDLNYDFLNEMKIYLKTNGNKIKSTYECMMILEYFKGGSLRNYLTNNFNTFGWYNKLDYLKDLAEGFSVIHKLDMVHHDFHSGNISKNYIK</sequence>
<dbReference type="PROSITE" id="PS50011">
    <property type="entry name" value="PROTEIN_KINASE_DOM"/>
    <property type="match status" value="1"/>
</dbReference>
<organism evidence="2 3">
    <name type="scientific">Diversispora epigaea</name>
    <dbReference type="NCBI Taxonomy" id="1348612"/>
    <lineage>
        <taxon>Eukaryota</taxon>
        <taxon>Fungi</taxon>
        <taxon>Fungi incertae sedis</taxon>
        <taxon>Mucoromycota</taxon>
        <taxon>Glomeromycotina</taxon>
        <taxon>Glomeromycetes</taxon>
        <taxon>Diversisporales</taxon>
        <taxon>Diversisporaceae</taxon>
        <taxon>Diversispora</taxon>
    </lineage>
</organism>
<dbReference type="InterPro" id="IPR001245">
    <property type="entry name" value="Ser-Thr/Tyr_kinase_cat_dom"/>
</dbReference>
<dbReference type="GO" id="GO:0004672">
    <property type="term" value="F:protein kinase activity"/>
    <property type="evidence" value="ECO:0007669"/>
    <property type="project" value="InterPro"/>
</dbReference>
<dbReference type="EMBL" id="PQFF01000146">
    <property type="protein sequence ID" value="RHZ78861.1"/>
    <property type="molecule type" value="Genomic_DNA"/>
</dbReference>
<evidence type="ECO:0000313" key="3">
    <source>
        <dbReference type="Proteomes" id="UP000266861"/>
    </source>
</evidence>
<dbReference type="Pfam" id="PF07714">
    <property type="entry name" value="PK_Tyr_Ser-Thr"/>
    <property type="match status" value="1"/>
</dbReference>
<evidence type="ECO:0000313" key="2">
    <source>
        <dbReference type="EMBL" id="RHZ78861.1"/>
    </source>
</evidence>
<dbReference type="GO" id="GO:0005524">
    <property type="term" value="F:ATP binding"/>
    <property type="evidence" value="ECO:0007669"/>
    <property type="project" value="InterPro"/>
</dbReference>
<accession>A0A397ISB8</accession>
<keyword evidence="3" id="KW-1185">Reference proteome</keyword>
<evidence type="ECO:0000259" key="1">
    <source>
        <dbReference type="PROSITE" id="PS50011"/>
    </source>
</evidence>